<reference evidence="2 3" key="1">
    <citation type="submission" date="2020-01" db="EMBL/GenBank/DDBJ databases">
        <title>Whole genome and functional gene identification of agarase of Vibrio HN897.</title>
        <authorList>
            <person name="Liu Y."/>
            <person name="Zhao Z."/>
        </authorList>
    </citation>
    <scope>NUCLEOTIDE SEQUENCE [LARGE SCALE GENOMIC DNA]</scope>
    <source>
        <strain evidence="2 3">HN897</strain>
    </source>
</reference>
<dbReference type="Proteomes" id="UP000464262">
    <property type="component" value="Chromosome 1"/>
</dbReference>
<evidence type="ECO:0000313" key="2">
    <source>
        <dbReference type="EMBL" id="QIA63791.1"/>
    </source>
</evidence>
<gene>
    <name evidence="2" type="ORF">GT360_09775</name>
</gene>
<proteinExistence type="predicted"/>
<dbReference type="Gene3D" id="2.40.128.140">
    <property type="entry name" value="Outer membrane protein"/>
    <property type="match status" value="1"/>
</dbReference>
<dbReference type="AlphaFoldDB" id="A0A7Z2T3X0"/>
<feature type="chain" id="PRO_5031334615" evidence="1">
    <location>
        <begin position="20"/>
        <end position="332"/>
    </location>
</feature>
<sequence length="332" mass="36394">MKPLSVLALSLSSLACSVAASDRNTLVFSIDNDGMVRTDHDYSNGLFLSYTTGAINPPMFLRPLSLSMWGVSSLDKFEFVLGHKMWTPEDIEEENAIAGDRPYAGFFHTEFNYISLHPQQAHRFNLTVGVTGENSFASQAQSIVHGIVGSDDPRGWDNQIDEGWVGSVGYLSHYNLMRERSFGNSQVEISNVSEVNVGNFRSDVSTGVMFRWGTDLDGNMGAANIDHENPFRAGMIGASNSGWFGFVGAEGRIRFNDVTIEGHRDLVNPDPSLPLSAYEMEVEPLQATLVTGLVWYNQNFGASLTIAGHTPEYTNAPQSVYGTGGFTLFGFF</sequence>
<dbReference type="KEGG" id="vas:GT360_09775"/>
<dbReference type="EMBL" id="CP047475">
    <property type="protein sequence ID" value="QIA63791.1"/>
    <property type="molecule type" value="Genomic_DNA"/>
</dbReference>
<feature type="signal peptide" evidence="1">
    <location>
        <begin position="1"/>
        <end position="19"/>
    </location>
</feature>
<protein>
    <submittedName>
        <fullName evidence="2">DUF2219 family protein</fullName>
    </submittedName>
</protein>
<dbReference type="InterPro" id="IPR037107">
    <property type="entry name" value="Put_OMP_sf"/>
</dbReference>
<keyword evidence="1" id="KW-0732">Signal</keyword>
<dbReference type="RefSeq" id="WP_164648687.1">
    <property type="nucleotide sequence ID" value="NZ_CP047475.1"/>
</dbReference>
<name>A0A7Z2T3X0_9VIBR</name>
<organism evidence="2 3">
    <name type="scientific">Vibrio astriarenae</name>
    <dbReference type="NCBI Taxonomy" id="1481923"/>
    <lineage>
        <taxon>Bacteria</taxon>
        <taxon>Pseudomonadati</taxon>
        <taxon>Pseudomonadota</taxon>
        <taxon>Gammaproteobacteria</taxon>
        <taxon>Vibrionales</taxon>
        <taxon>Vibrionaceae</taxon>
        <taxon>Vibrio</taxon>
    </lineage>
</organism>
<dbReference type="Pfam" id="PF09982">
    <property type="entry name" value="LpxR"/>
    <property type="match status" value="1"/>
</dbReference>
<accession>A0A7Z2T3X0</accession>
<dbReference type="InterPro" id="IPR018707">
    <property type="entry name" value="LpxR"/>
</dbReference>
<keyword evidence="3" id="KW-1185">Reference proteome</keyword>
<evidence type="ECO:0000256" key="1">
    <source>
        <dbReference type="SAM" id="SignalP"/>
    </source>
</evidence>
<dbReference type="PROSITE" id="PS51257">
    <property type="entry name" value="PROKAR_LIPOPROTEIN"/>
    <property type="match status" value="1"/>
</dbReference>
<evidence type="ECO:0000313" key="3">
    <source>
        <dbReference type="Proteomes" id="UP000464262"/>
    </source>
</evidence>